<evidence type="ECO:0000313" key="2">
    <source>
        <dbReference type="EMBL" id="RMB07940.1"/>
    </source>
</evidence>
<reference evidence="2 3" key="1">
    <citation type="submission" date="2018-10" db="EMBL/GenBank/DDBJ databases">
        <title>Genomic Encyclopedia of Archaeal and Bacterial Type Strains, Phase II (KMG-II): from individual species to whole genera.</title>
        <authorList>
            <person name="Goeker M."/>
        </authorList>
    </citation>
    <scope>NUCLEOTIDE SEQUENCE [LARGE SCALE GENOMIC DNA]</scope>
    <source>
        <strain evidence="2 3">DSM 25217</strain>
    </source>
</reference>
<dbReference type="InterPro" id="IPR024409">
    <property type="entry name" value="DUF3833"/>
</dbReference>
<keyword evidence="1" id="KW-0732">Signal</keyword>
<evidence type="ECO:0000256" key="1">
    <source>
        <dbReference type="SAM" id="SignalP"/>
    </source>
</evidence>
<feature type="chain" id="PRO_5017975877" evidence="1">
    <location>
        <begin position="22"/>
        <end position="177"/>
    </location>
</feature>
<dbReference type="RefSeq" id="WP_121938708.1">
    <property type="nucleotide sequence ID" value="NZ_REFR01000011.1"/>
</dbReference>
<dbReference type="Pfam" id="PF12915">
    <property type="entry name" value="DUF3833"/>
    <property type="match status" value="1"/>
</dbReference>
<feature type="signal peptide" evidence="1">
    <location>
        <begin position="1"/>
        <end position="21"/>
    </location>
</feature>
<dbReference type="AlphaFoldDB" id="A0A3M0CHE2"/>
<gene>
    <name evidence="2" type="ORF">BXY39_2034</name>
</gene>
<dbReference type="InParanoid" id="A0A3M0CHE2"/>
<dbReference type="EMBL" id="REFR01000011">
    <property type="protein sequence ID" value="RMB07940.1"/>
    <property type="molecule type" value="Genomic_DNA"/>
</dbReference>
<dbReference type="OrthoDB" id="5296954at2"/>
<organism evidence="2 3">
    <name type="scientific">Eilatimonas milleporae</name>
    <dbReference type="NCBI Taxonomy" id="911205"/>
    <lineage>
        <taxon>Bacteria</taxon>
        <taxon>Pseudomonadati</taxon>
        <taxon>Pseudomonadota</taxon>
        <taxon>Alphaproteobacteria</taxon>
        <taxon>Kordiimonadales</taxon>
        <taxon>Kordiimonadaceae</taxon>
        <taxon>Eilatimonas</taxon>
    </lineage>
</organism>
<dbReference type="PROSITE" id="PS51257">
    <property type="entry name" value="PROKAR_LIPOPROTEIN"/>
    <property type="match status" value="1"/>
</dbReference>
<name>A0A3M0CHE2_9PROT</name>
<comment type="caution">
    <text evidence="2">The sequence shown here is derived from an EMBL/GenBank/DDBJ whole genome shotgun (WGS) entry which is preliminary data.</text>
</comment>
<keyword evidence="3" id="KW-1185">Reference proteome</keyword>
<protein>
    <submittedName>
        <fullName evidence="2">Uncharacterized protein DUF3833</fullName>
    </submittedName>
</protein>
<sequence>MKASILLIAAALLLSACSKSIDGSRYLDDPPTFDLYTFFDGEVKAWGIVQDRSGDLLQRFEVDIDGSVADGVLTLDETFAYSLGEGVEKRIWTIRETAEGTYEGMADDIAGPATGTAYGNAVYWRYEMDLPVGDSEYRVAFKDWIWAFDDRTIVNRSYIQKFGLVMAEVTLFMQKQG</sequence>
<evidence type="ECO:0000313" key="3">
    <source>
        <dbReference type="Proteomes" id="UP000271227"/>
    </source>
</evidence>
<proteinExistence type="predicted"/>
<accession>A0A3M0CHE2</accession>
<dbReference type="Proteomes" id="UP000271227">
    <property type="component" value="Unassembled WGS sequence"/>
</dbReference>